<keyword evidence="3" id="KW-1185">Reference proteome</keyword>
<dbReference type="AlphaFoldDB" id="A0A963YVY5"/>
<sequence length="267" mass="29517">MTVHVTQLYRYPVKGLSAQPVATLDLSVANGVAHDRTYALALGSTRFEREKAEPLDKGHFLMLRANEILAQLQSHFDETRSTLTVSQNGQVVLEASLQSADGRSTVEAFFTDFVGAAAQGNIRVAEAPSHKFTDVSVVSPTMMRALSVINLSTVRELETVVGQEIHPLRFRANVYIDGLDARAELDWVDRDVIIGATRFRGALRTRRCAAIDVNPRTAVRDTHLPKAIFRHFGHPDLGVYLEIVENGNLAVGDQVHFRHGILPFHSV</sequence>
<dbReference type="Proteomes" id="UP000708298">
    <property type="component" value="Unassembled WGS sequence"/>
</dbReference>
<dbReference type="EMBL" id="JAESVB010000024">
    <property type="protein sequence ID" value="MCB8878119.1"/>
    <property type="molecule type" value="Genomic_DNA"/>
</dbReference>
<dbReference type="InterPro" id="IPR005302">
    <property type="entry name" value="MoCF_Sase_C"/>
</dbReference>
<gene>
    <name evidence="2" type="ORF">ASILVAE211_23245</name>
</gene>
<evidence type="ECO:0000313" key="3">
    <source>
        <dbReference type="Proteomes" id="UP000708298"/>
    </source>
</evidence>
<dbReference type="Gene3D" id="2.40.33.20">
    <property type="entry name" value="PK beta-barrel domain-like"/>
    <property type="match status" value="1"/>
</dbReference>
<dbReference type="GO" id="GO:0030151">
    <property type="term" value="F:molybdenum ion binding"/>
    <property type="evidence" value="ECO:0007669"/>
    <property type="project" value="InterPro"/>
</dbReference>
<organism evidence="2 3">
    <name type="scientific">Acidisoma silvae</name>
    <dbReference type="NCBI Taxonomy" id="2802396"/>
    <lineage>
        <taxon>Bacteria</taxon>
        <taxon>Pseudomonadati</taxon>
        <taxon>Pseudomonadota</taxon>
        <taxon>Alphaproteobacteria</taxon>
        <taxon>Acetobacterales</taxon>
        <taxon>Acidocellaceae</taxon>
        <taxon>Acidisoma</taxon>
    </lineage>
</organism>
<dbReference type="PROSITE" id="PS51340">
    <property type="entry name" value="MOSC"/>
    <property type="match status" value="1"/>
</dbReference>
<name>A0A963YVY5_9PROT</name>
<feature type="domain" description="MOSC" evidence="1">
    <location>
        <begin position="111"/>
        <end position="258"/>
    </location>
</feature>
<comment type="caution">
    <text evidence="2">The sequence shown here is derived from an EMBL/GenBank/DDBJ whole genome shotgun (WGS) entry which is preliminary data.</text>
</comment>
<evidence type="ECO:0000313" key="2">
    <source>
        <dbReference type="EMBL" id="MCB8878119.1"/>
    </source>
</evidence>
<dbReference type="GO" id="GO:0003824">
    <property type="term" value="F:catalytic activity"/>
    <property type="evidence" value="ECO:0007669"/>
    <property type="project" value="InterPro"/>
</dbReference>
<dbReference type="Pfam" id="PF03473">
    <property type="entry name" value="MOSC"/>
    <property type="match status" value="1"/>
</dbReference>
<proteinExistence type="predicted"/>
<dbReference type="SUPFAM" id="SSF50800">
    <property type="entry name" value="PK beta-barrel domain-like"/>
    <property type="match status" value="1"/>
</dbReference>
<dbReference type="InterPro" id="IPR011037">
    <property type="entry name" value="Pyrv_Knase-like_insert_dom_sf"/>
</dbReference>
<reference evidence="2" key="2">
    <citation type="submission" date="2021-01" db="EMBL/GenBank/DDBJ databases">
        <authorList>
            <person name="Mieszkin S."/>
            <person name="Pouder E."/>
            <person name="Alain K."/>
        </authorList>
    </citation>
    <scope>NUCLEOTIDE SEQUENCE</scope>
    <source>
        <strain evidence="2">HW T2.11</strain>
    </source>
</reference>
<accession>A0A963YVY5</accession>
<dbReference type="Pfam" id="PF03476">
    <property type="entry name" value="MOSC_N"/>
    <property type="match status" value="1"/>
</dbReference>
<dbReference type="InterPro" id="IPR005303">
    <property type="entry name" value="MOCOS_middle"/>
</dbReference>
<protein>
    <submittedName>
        <fullName evidence="2">MOSC domain-containing protein</fullName>
    </submittedName>
</protein>
<dbReference type="RefSeq" id="WP_227323764.1">
    <property type="nucleotide sequence ID" value="NZ_JAESVB010000024.1"/>
</dbReference>
<evidence type="ECO:0000259" key="1">
    <source>
        <dbReference type="PROSITE" id="PS51340"/>
    </source>
</evidence>
<reference evidence="2" key="1">
    <citation type="journal article" date="2021" name="Microorganisms">
        <title>Acidisoma silvae sp. nov. and Acidisomacellulosilytica sp. nov., Two Acidophilic Bacteria Isolated from Decaying Wood, Hydrolyzing Cellulose and Producing Poly-3-hydroxybutyrate.</title>
        <authorList>
            <person name="Mieszkin S."/>
            <person name="Pouder E."/>
            <person name="Uroz S."/>
            <person name="Simon-Colin C."/>
            <person name="Alain K."/>
        </authorList>
    </citation>
    <scope>NUCLEOTIDE SEQUENCE</scope>
    <source>
        <strain evidence="2">HW T2.11</strain>
    </source>
</reference>
<dbReference type="GO" id="GO:0030170">
    <property type="term" value="F:pyridoxal phosphate binding"/>
    <property type="evidence" value="ECO:0007669"/>
    <property type="project" value="InterPro"/>
</dbReference>